<keyword evidence="14" id="KW-0902">Two-component regulatory system</keyword>
<dbReference type="InterPro" id="IPR036890">
    <property type="entry name" value="HATPase_C_sf"/>
</dbReference>
<dbReference type="OrthoDB" id="9811889at2"/>
<evidence type="ECO:0000256" key="2">
    <source>
        <dbReference type="ARBA" id="ARBA00004429"/>
    </source>
</evidence>
<keyword evidence="27" id="KW-1185">Reference proteome</keyword>
<keyword evidence="6" id="KW-0997">Cell inner membrane</keyword>
<dbReference type="InterPro" id="IPR042463">
    <property type="entry name" value="HNOB_dom_associated_sf"/>
</dbReference>
<accession>A0A238Y036</accession>
<sequence length="1291" mass="148063">MANSFSLNKKQLNRLFPFYILIDKEMKVISYGESISKLYDFEKVEVFNEFFKIPRPYTEINSFSDLIKLEDHLIVLESVTSEKLKLRGQFEYLEATENIIFVGSPWFGSIEQLKENNLIINDFAKHDPIIDLLNVLKSQEITNDELKELVTTVVKQKNDLKRANKEVYDIALFPQQNPDPNIRINYEGDLIQNNPAASNLDFIEYDGNVYRNDLFFKFIISSIDKNIKRWSFEARSNDIDYSFGCVSMPEEGYINIYGRDITEQKRNQQELEKLSLIVQETTNAVIITDSKGKLEWVNKAFEKITGYTLSEVKGETPGKFLQGEKTNPDSVAYMRDQIKNSLPFTCEVYNYKKSGEGYWLRINGQPIFDAKGKVTHFFALEEDITSEKKAQEKIKAAASRMASLIANLHDGILLENRDETVALANKRYCELFKINVDPEELIGEDCSNMDAKFKHLFVDPELFVSGISERLKNKELVTGEILELTDGRVFERDFVPIWSDGTYDGHLWMYNDITEKIAIDKKLEDLRVFYEKILDNIPSDIAVFDTNHRYLYINPKGIKDEELRKWIVGKKDEDYIKRRNKPTHILEGRQKVFKEVLESKQLKSWEEELKQKDGTSKFMMRNMYPVINNSNKVDLVIGYGIDITYIKNIQKEIANSEKRYRDVIDNSLAIITTHDMDGNFMSVNPMVKKLYGYDDDEVVGHSLKDFMPLEDKALFQENYLDKIKENKEATGIFRVLHKDGNIVYSFYNNYLKEEKGEKPYVIGFAVDITSRILMEKELKIAKKVTEELAQTKQNFLANMSHEIRTPMNAIMGMSRQLQKSDLNDKQRSYLETISSASENLLVIINDVLDLAKLEAGKLIFEKIGFDPKLVIEGAMKVMMHKAEEKGLALTNSFFDEQLSSVLLGDPFRINQILLNLISNAIKFTTVGGVDIRFAVTNDKEDSQNVEIKITDTGTGMEPEFLEQLFQKFSQEYVSMSKNHGGTGLGMNITKSLVDVMGGEILVESKKGKGTTVYLKFSFEKGGQQDIQKKDASFVDKNILKDKKILVVDDNQMNRMVATLILNEYEVVVSEVENGEEAVKHVKEHPCDLVLMDIQMPVLNGYEATKAIRNELKSNIPIIALTANAIKGESEKCLSLGMNDYLSKPFDEDQFLYIVSSLLGKSKEKKSVISEHEKINKVPLFDLSKLEGIAKGNQVFINKMIQLFIDETPLSITEMRQAYEVGDFKKVGEIAHKIKPSIDTLGIYLLKEEVREIEVKAEIYGDSEELSAMILYLENTIKRVLVELQRVKAKTV</sequence>
<evidence type="ECO:0000259" key="24">
    <source>
        <dbReference type="PROSITE" id="PS50113"/>
    </source>
</evidence>
<dbReference type="NCBIfam" id="TIGR00229">
    <property type="entry name" value="sensory_box"/>
    <property type="match status" value="2"/>
</dbReference>
<evidence type="ECO:0000256" key="4">
    <source>
        <dbReference type="ARBA" id="ARBA00012438"/>
    </source>
</evidence>
<evidence type="ECO:0000313" key="27">
    <source>
        <dbReference type="Proteomes" id="UP000198384"/>
    </source>
</evidence>
<dbReference type="Gene3D" id="3.30.565.10">
    <property type="entry name" value="Histidine kinase-like ATPase, C-terminal domain"/>
    <property type="match status" value="1"/>
</dbReference>
<dbReference type="Pfam" id="PF13426">
    <property type="entry name" value="PAS_9"/>
    <property type="match status" value="3"/>
</dbReference>
<dbReference type="SMART" id="SM00086">
    <property type="entry name" value="PAC"/>
    <property type="match status" value="3"/>
</dbReference>
<dbReference type="InterPro" id="IPR001789">
    <property type="entry name" value="Sig_transdc_resp-reg_receiver"/>
</dbReference>
<dbReference type="Pfam" id="PF08448">
    <property type="entry name" value="PAS_4"/>
    <property type="match status" value="1"/>
</dbReference>
<dbReference type="PROSITE" id="PS50110">
    <property type="entry name" value="RESPONSE_REGULATORY"/>
    <property type="match status" value="1"/>
</dbReference>
<organism evidence="26 27">
    <name type="scientific">Lutibacter agarilyticus</name>
    <dbReference type="NCBI Taxonomy" id="1109740"/>
    <lineage>
        <taxon>Bacteria</taxon>
        <taxon>Pseudomonadati</taxon>
        <taxon>Bacteroidota</taxon>
        <taxon>Flavobacteriia</taxon>
        <taxon>Flavobacteriales</taxon>
        <taxon>Flavobacteriaceae</taxon>
        <taxon>Lutibacter</taxon>
    </lineage>
</organism>
<dbReference type="InterPro" id="IPR000014">
    <property type="entry name" value="PAS"/>
</dbReference>
<feature type="domain" description="HPt" evidence="25">
    <location>
        <begin position="1192"/>
        <end position="1291"/>
    </location>
</feature>
<evidence type="ECO:0000256" key="11">
    <source>
        <dbReference type="ARBA" id="ARBA00022777"/>
    </source>
</evidence>
<dbReference type="CDD" id="cd17546">
    <property type="entry name" value="REC_hyHK_CKI1_RcsC-like"/>
    <property type="match status" value="1"/>
</dbReference>
<evidence type="ECO:0000256" key="18">
    <source>
        <dbReference type="ARBA" id="ARBA00068150"/>
    </source>
</evidence>
<keyword evidence="5" id="KW-1003">Cell membrane</keyword>
<comment type="catalytic activity">
    <reaction evidence="1">
        <text>ATP + protein L-histidine = ADP + protein N-phospho-L-histidine.</text>
        <dbReference type="EC" id="2.7.13.3"/>
    </reaction>
</comment>
<keyword evidence="12" id="KW-0067">ATP-binding</keyword>
<evidence type="ECO:0000256" key="17">
    <source>
        <dbReference type="ARBA" id="ARBA00064003"/>
    </source>
</evidence>
<evidence type="ECO:0000256" key="6">
    <source>
        <dbReference type="ARBA" id="ARBA00022519"/>
    </source>
</evidence>
<dbReference type="FunFam" id="1.10.287.130:FF:000002">
    <property type="entry name" value="Two-component osmosensing histidine kinase"/>
    <property type="match status" value="1"/>
</dbReference>
<feature type="domain" description="Histidine kinase" evidence="21">
    <location>
        <begin position="798"/>
        <end position="1020"/>
    </location>
</feature>
<evidence type="ECO:0000256" key="1">
    <source>
        <dbReference type="ARBA" id="ARBA00000085"/>
    </source>
</evidence>
<feature type="modified residue" description="Phosphohistidine" evidence="19">
    <location>
        <position position="1231"/>
    </location>
</feature>
<dbReference type="InterPro" id="IPR011645">
    <property type="entry name" value="HNOB_dom_associated"/>
</dbReference>
<dbReference type="SUPFAM" id="SSF55785">
    <property type="entry name" value="PYP-like sensor domain (PAS domain)"/>
    <property type="match status" value="4"/>
</dbReference>
<dbReference type="InterPro" id="IPR003661">
    <property type="entry name" value="HisK_dim/P_dom"/>
</dbReference>
<keyword evidence="16" id="KW-0141">cGMP biosynthesis</keyword>
<dbReference type="CDD" id="cd00082">
    <property type="entry name" value="HisKA"/>
    <property type="match status" value="1"/>
</dbReference>
<evidence type="ECO:0000256" key="9">
    <source>
        <dbReference type="ARBA" id="ARBA00022692"/>
    </source>
</evidence>
<evidence type="ECO:0000259" key="22">
    <source>
        <dbReference type="PROSITE" id="PS50110"/>
    </source>
</evidence>
<dbReference type="EMBL" id="FZNT01000007">
    <property type="protein sequence ID" value="SNR64121.1"/>
    <property type="molecule type" value="Genomic_DNA"/>
</dbReference>
<dbReference type="InterPro" id="IPR000700">
    <property type="entry name" value="PAS-assoc_C"/>
</dbReference>
<dbReference type="InterPro" id="IPR005467">
    <property type="entry name" value="His_kinase_dom"/>
</dbReference>
<dbReference type="SUPFAM" id="SSF52172">
    <property type="entry name" value="CheY-like"/>
    <property type="match status" value="1"/>
</dbReference>
<feature type="domain" description="PAC" evidence="24">
    <location>
        <begin position="729"/>
        <end position="780"/>
    </location>
</feature>
<dbReference type="InterPro" id="IPR011006">
    <property type="entry name" value="CheY-like_superfamily"/>
</dbReference>
<dbReference type="InterPro" id="IPR013656">
    <property type="entry name" value="PAS_4"/>
</dbReference>
<dbReference type="CDD" id="cd16922">
    <property type="entry name" value="HATPase_EvgS-ArcB-TorS-like"/>
    <property type="match status" value="1"/>
</dbReference>
<dbReference type="PANTHER" id="PTHR43047">
    <property type="entry name" value="TWO-COMPONENT HISTIDINE PROTEIN KINASE"/>
    <property type="match status" value="1"/>
</dbReference>
<feature type="modified residue" description="4-aspartylphosphate" evidence="20">
    <location>
        <position position="1092"/>
    </location>
</feature>
<dbReference type="PANTHER" id="PTHR43047:SF72">
    <property type="entry name" value="OSMOSENSING HISTIDINE PROTEIN KINASE SLN1"/>
    <property type="match status" value="1"/>
</dbReference>
<keyword evidence="9" id="KW-0812">Transmembrane</keyword>
<feature type="domain" description="Response regulatory" evidence="22">
    <location>
        <begin position="1043"/>
        <end position="1158"/>
    </location>
</feature>
<evidence type="ECO:0000259" key="23">
    <source>
        <dbReference type="PROSITE" id="PS50112"/>
    </source>
</evidence>
<dbReference type="Gene3D" id="3.40.50.2300">
    <property type="match status" value="1"/>
</dbReference>
<dbReference type="SUPFAM" id="SSF47384">
    <property type="entry name" value="Homodimeric domain of signal transducing histidine kinase"/>
    <property type="match status" value="1"/>
</dbReference>
<keyword evidence="8" id="KW-0808">Transferase</keyword>
<dbReference type="SMART" id="SM00388">
    <property type="entry name" value="HisKA"/>
    <property type="match status" value="1"/>
</dbReference>
<dbReference type="Pfam" id="PF01627">
    <property type="entry name" value="Hpt"/>
    <property type="match status" value="1"/>
</dbReference>
<dbReference type="InterPro" id="IPR001610">
    <property type="entry name" value="PAC"/>
</dbReference>
<dbReference type="Pfam" id="PF02518">
    <property type="entry name" value="HATPase_c"/>
    <property type="match status" value="1"/>
</dbReference>
<dbReference type="SUPFAM" id="SSF55874">
    <property type="entry name" value="ATPase domain of HSP90 chaperone/DNA topoisomerase II/histidine kinase"/>
    <property type="match status" value="1"/>
</dbReference>
<dbReference type="Pfam" id="PF00512">
    <property type="entry name" value="HisKA"/>
    <property type="match status" value="1"/>
</dbReference>
<evidence type="ECO:0000259" key="21">
    <source>
        <dbReference type="PROSITE" id="PS50109"/>
    </source>
</evidence>
<dbReference type="Gene3D" id="1.20.120.160">
    <property type="entry name" value="HPT domain"/>
    <property type="match status" value="1"/>
</dbReference>
<dbReference type="GO" id="GO:0004383">
    <property type="term" value="F:guanylate cyclase activity"/>
    <property type="evidence" value="ECO:0007669"/>
    <property type="project" value="UniProtKB-EC"/>
</dbReference>
<evidence type="ECO:0000256" key="5">
    <source>
        <dbReference type="ARBA" id="ARBA00022475"/>
    </source>
</evidence>
<dbReference type="Gene3D" id="3.30.450.260">
    <property type="entry name" value="Haem NO binding associated domain"/>
    <property type="match status" value="1"/>
</dbReference>
<dbReference type="PROSITE" id="PS50109">
    <property type="entry name" value="HIS_KIN"/>
    <property type="match status" value="1"/>
</dbReference>
<keyword evidence="11" id="KW-0418">Kinase</keyword>
<dbReference type="CDD" id="cd00130">
    <property type="entry name" value="PAS"/>
    <property type="match status" value="2"/>
</dbReference>
<reference evidence="26 27" key="1">
    <citation type="submission" date="2017-06" db="EMBL/GenBank/DDBJ databases">
        <authorList>
            <person name="Kim H.J."/>
            <person name="Triplett B.A."/>
        </authorList>
    </citation>
    <scope>NUCLEOTIDE SEQUENCE [LARGE SCALE GENOMIC DNA]</scope>
    <source>
        <strain evidence="26 27">DSM 29150</strain>
    </source>
</reference>
<dbReference type="GO" id="GO:0005524">
    <property type="term" value="F:ATP binding"/>
    <property type="evidence" value="ECO:0007669"/>
    <property type="project" value="UniProtKB-KW"/>
</dbReference>
<evidence type="ECO:0000256" key="19">
    <source>
        <dbReference type="PROSITE-ProRule" id="PRU00110"/>
    </source>
</evidence>
<evidence type="ECO:0000256" key="15">
    <source>
        <dbReference type="ARBA" id="ARBA00023136"/>
    </source>
</evidence>
<evidence type="ECO:0000256" key="10">
    <source>
        <dbReference type="ARBA" id="ARBA00022741"/>
    </source>
</evidence>
<evidence type="ECO:0000259" key="25">
    <source>
        <dbReference type="PROSITE" id="PS50894"/>
    </source>
</evidence>
<dbReference type="FunFam" id="3.30.565.10:FF:000010">
    <property type="entry name" value="Sensor histidine kinase RcsC"/>
    <property type="match status" value="1"/>
</dbReference>
<dbReference type="Proteomes" id="UP000198384">
    <property type="component" value="Unassembled WGS sequence"/>
</dbReference>
<dbReference type="EC" id="4.6.1.2" evidence="3"/>
<dbReference type="SMART" id="SM00448">
    <property type="entry name" value="REC"/>
    <property type="match status" value="1"/>
</dbReference>
<name>A0A238Y036_9FLAO</name>
<feature type="domain" description="PAS" evidence="23">
    <location>
        <begin position="270"/>
        <end position="345"/>
    </location>
</feature>
<dbReference type="InterPro" id="IPR036641">
    <property type="entry name" value="HPT_dom_sf"/>
</dbReference>
<dbReference type="PRINTS" id="PR00344">
    <property type="entry name" value="BCTRLSENSOR"/>
</dbReference>
<dbReference type="Gene3D" id="1.10.287.130">
    <property type="match status" value="1"/>
</dbReference>
<comment type="subcellular location">
    <subcellularLocation>
        <location evidence="2">Cell inner membrane</location>
        <topology evidence="2">Multi-pass membrane protein</topology>
    </subcellularLocation>
</comment>
<dbReference type="PROSITE" id="PS50894">
    <property type="entry name" value="HPT"/>
    <property type="match status" value="1"/>
</dbReference>
<evidence type="ECO:0000313" key="26">
    <source>
        <dbReference type="EMBL" id="SNR64121.1"/>
    </source>
</evidence>
<dbReference type="RefSeq" id="WP_089382153.1">
    <property type="nucleotide sequence ID" value="NZ_FZNT01000007.1"/>
</dbReference>
<dbReference type="InterPro" id="IPR003594">
    <property type="entry name" value="HATPase_dom"/>
</dbReference>
<dbReference type="InterPro" id="IPR004358">
    <property type="entry name" value="Sig_transdc_His_kin-like_C"/>
</dbReference>
<dbReference type="SUPFAM" id="SSF47226">
    <property type="entry name" value="Histidine-containing phosphotransfer domain, HPT domain"/>
    <property type="match status" value="1"/>
</dbReference>
<dbReference type="EC" id="2.7.13.3" evidence="4"/>
<dbReference type="SMART" id="SM00091">
    <property type="entry name" value="PAS"/>
    <property type="match status" value="3"/>
</dbReference>
<evidence type="ECO:0000256" key="7">
    <source>
        <dbReference type="ARBA" id="ARBA00022553"/>
    </source>
</evidence>
<dbReference type="InterPro" id="IPR036097">
    <property type="entry name" value="HisK_dim/P_sf"/>
</dbReference>
<dbReference type="GO" id="GO:0005886">
    <property type="term" value="C:plasma membrane"/>
    <property type="evidence" value="ECO:0007669"/>
    <property type="project" value="UniProtKB-SubCell"/>
</dbReference>
<keyword evidence="15" id="KW-0472">Membrane</keyword>
<feature type="domain" description="PAC" evidence="24">
    <location>
        <begin position="344"/>
        <end position="396"/>
    </location>
</feature>
<dbReference type="InterPro" id="IPR008207">
    <property type="entry name" value="Sig_transdc_His_kin_Hpt_dom"/>
</dbReference>
<comment type="subunit">
    <text evidence="17">At low DSF concentrations, interacts with RpfF.</text>
</comment>
<dbReference type="Pfam" id="PF00072">
    <property type="entry name" value="Response_reg"/>
    <property type="match status" value="1"/>
</dbReference>
<feature type="domain" description="PAC" evidence="24">
    <location>
        <begin position="603"/>
        <end position="655"/>
    </location>
</feature>
<dbReference type="Pfam" id="PF07701">
    <property type="entry name" value="HNOBA"/>
    <property type="match status" value="1"/>
</dbReference>
<gene>
    <name evidence="26" type="ORF">SAMN06265371_107164</name>
</gene>
<proteinExistence type="predicted"/>
<dbReference type="SMART" id="SM00387">
    <property type="entry name" value="HATPase_c"/>
    <property type="match status" value="1"/>
</dbReference>
<keyword evidence="13" id="KW-1133">Transmembrane helix</keyword>
<keyword evidence="7 20" id="KW-0597">Phosphoprotein</keyword>
<evidence type="ECO:0000256" key="3">
    <source>
        <dbReference type="ARBA" id="ARBA00012202"/>
    </source>
</evidence>
<dbReference type="PROSITE" id="PS50113">
    <property type="entry name" value="PAC"/>
    <property type="match status" value="3"/>
</dbReference>
<feature type="domain" description="PAS" evidence="23">
    <location>
        <begin position="656"/>
        <end position="727"/>
    </location>
</feature>
<evidence type="ECO:0000256" key="12">
    <source>
        <dbReference type="ARBA" id="ARBA00022840"/>
    </source>
</evidence>
<protein>
    <recommendedName>
        <fullName evidence="18">Sensory/regulatory protein RpfC</fullName>
        <ecNumber evidence="4">2.7.13.3</ecNumber>
        <ecNumber evidence="3">4.6.1.2</ecNumber>
    </recommendedName>
</protein>
<dbReference type="InterPro" id="IPR035965">
    <property type="entry name" value="PAS-like_dom_sf"/>
</dbReference>
<evidence type="ECO:0000256" key="13">
    <source>
        <dbReference type="ARBA" id="ARBA00022989"/>
    </source>
</evidence>
<dbReference type="GO" id="GO:0009927">
    <property type="term" value="F:histidine phosphotransfer kinase activity"/>
    <property type="evidence" value="ECO:0007669"/>
    <property type="project" value="TreeGrafter"/>
</dbReference>
<dbReference type="GO" id="GO:0000155">
    <property type="term" value="F:phosphorelay sensor kinase activity"/>
    <property type="evidence" value="ECO:0007669"/>
    <property type="project" value="InterPro"/>
</dbReference>
<dbReference type="PROSITE" id="PS50112">
    <property type="entry name" value="PAS"/>
    <property type="match status" value="2"/>
</dbReference>
<evidence type="ECO:0000256" key="8">
    <source>
        <dbReference type="ARBA" id="ARBA00022679"/>
    </source>
</evidence>
<evidence type="ECO:0000256" key="16">
    <source>
        <dbReference type="ARBA" id="ARBA00023293"/>
    </source>
</evidence>
<dbReference type="Gene3D" id="3.30.450.20">
    <property type="entry name" value="PAS domain"/>
    <property type="match status" value="4"/>
</dbReference>
<keyword evidence="10" id="KW-0547">Nucleotide-binding</keyword>
<evidence type="ECO:0000256" key="14">
    <source>
        <dbReference type="ARBA" id="ARBA00023012"/>
    </source>
</evidence>
<evidence type="ECO:0000256" key="20">
    <source>
        <dbReference type="PROSITE-ProRule" id="PRU00169"/>
    </source>
</evidence>